<reference evidence="4 5" key="1">
    <citation type="submission" date="2024-01" db="EMBL/GenBank/DDBJ databases">
        <title>Genome assemblies of Stephania.</title>
        <authorList>
            <person name="Yang L."/>
        </authorList>
    </citation>
    <scope>NUCLEOTIDE SEQUENCE [LARGE SCALE GENOMIC DNA]</scope>
    <source>
        <strain evidence="4">QJT</strain>
        <tissue evidence="4">Leaf</tissue>
    </source>
</reference>
<sequence length="125" mass="14148">MAATNPQSHLLRLVLSCRKLTAQVTNPRTESIVAMASSSEQEFLIQYRSKLNRFPRLHNLWDAKVASRVGEKLGLRLRDVGVSHVEVDVGEELNRPVRFRKMVLPLFDSVKRVGISVSGVERLQI</sequence>
<dbReference type="GO" id="GO:0005840">
    <property type="term" value="C:ribosome"/>
    <property type="evidence" value="ECO:0007669"/>
    <property type="project" value="UniProtKB-KW"/>
</dbReference>
<dbReference type="SUPFAM" id="SSF53137">
    <property type="entry name" value="Translational machinery components"/>
    <property type="match status" value="1"/>
</dbReference>
<dbReference type="Proteomes" id="UP001417504">
    <property type="component" value="Unassembled WGS sequence"/>
</dbReference>
<dbReference type="InterPro" id="IPR005484">
    <property type="entry name" value="Ribosomal_uL18_bac/plant/anim"/>
</dbReference>
<dbReference type="GO" id="GO:1990904">
    <property type="term" value="C:ribonucleoprotein complex"/>
    <property type="evidence" value="ECO:0007669"/>
    <property type="project" value="UniProtKB-KW"/>
</dbReference>
<evidence type="ECO:0000313" key="5">
    <source>
        <dbReference type="Proteomes" id="UP001417504"/>
    </source>
</evidence>
<comment type="caution">
    <text evidence="4">The sequence shown here is derived from an EMBL/GenBank/DDBJ whole genome shotgun (WGS) entry which is preliminary data.</text>
</comment>
<dbReference type="PANTHER" id="PTHR12899">
    <property type="entry name" value="39S RIBOSOMAL PROTEIN L18, MITOCHONDRIAL"/>
    <property type="match status" value="1"/>
</dbReference>
<evidence type="ECO:0000256" key="2">
    <source>
        <dbReference type="ARBA" id="ARBA00022980"/>
    </source>
</evidence>
<keyword evidence="2" id="KW-0689">Ribosomal protein</keyword>
<keyword evidence="3" id="KW-0687">Ribonucleoprotein</keyword>
<protein>
    <submittedName>
        <fullName evidence="4">Uncharacterized protein</fullName>
    </submittedName>
</protein>
<name>A0AAP0PJB3_9MAGN</name>
<evidence type="ECO:0000256" key="3">
    <source>
        <dbReference type="ARBA" id="ARBA00023274"/>
    </source>
</evidence>
<dbReference type="GO" id="GO:0006412">
    <property type="term" value="P:translation"/>
    <property type="evidence" value="ECO:0007669"/>
    <property type="project" value="InterPro"/>
</dbReference>
<dbReference type="FunFam" id="3.30.420.100:FF:000010">
    <property type="entry name" value="F14B2.25/F14B2.25"/>
    <property type="match status" value="1"/>
</dbReference>
<keyword evidence="5" id="KW-1185">Reference proteome</keyword>
<evidence type="ECO:0000256" key="1">
    <source>
        <dbReference type="ARBA" id="ARBA00007116"/>
    </source>
</evidence>
<dbReference type="GO" id="GO:0008097">
    <property type="term" value="F:5S rRNA binding"/>
    <property type="evidence" value="ECO:0007669"/>
    <property type="project" value="TreeGrafter"/>
</dbReference>
<dbReference type="AlphaFoldDB" id="A0AAP0PJB3"/>
<dbReference type="GO" id="GO:0003735">
    <property type="term" value="F:structural constituent of ribosome"/>
    <property type="evidence" value="ECO:0007669"/>
    <property type="project" value="InterPro"/>
</dbReference>
<gene>
    <name evidence="4" type="ORF">Sjap_005980</name>
</gene>
<dbReference type="PANTHER" id="PTHR12899:SF14">
    <property type="entry name" value="F14B2.25_F14B2.25"/>
    <property type="match status" value="1"/>
</dbReference>
<dbReference type="EMBL" id="JBBNAE010000002">
    <property type="protein sequence ID" value="KAK9146077.1"/>
    <property type="molecule type" value="Genomic_DNA"/>
</dbReference>
<dbReference type="Gene3D" id="3.30.420.100">
    <property type="match status" value="1"/>
</dbReference>
<evidence type="ECO:0000313" key="4">
    <source>
        <dbReference type="EMBL" id="KAK9146077.1"/>
    </source>
</evidence>
<accession>A0AAP0PJB3</accession>
<comment type="similarity">
    <text evidence="1">Belongs to the universal ribosomal protein uL18 family.</text>
</comment>
<organism evidence="4 5">
    <name type="scientific">Stephania japonica</name>
    <dbReference type="NCBI Taxonomy" id="461633"/>
    <lineage>
        <taxon>Eukaryota</taxon>
        <taxon>Viridiplantae</taxon>
        <taxon>Streptophyta</taxon>
        <taxon>Embryophyta</taxon>
        <taxon>Tracheophyta</taxon>
        <taxon>Spermatophyta</taxon>
        <taxon>Magnoliopsida</taxon>
        <taxon>Ranunculales</taxon>
        <taxon>Menispermaceae</taxon>
        <taxon>Menispermoideae</taxon>
        <taxon>Cissampelideae</taxon>
        <taxon>Stephania</taxon>
    </lineage>
</organism>
<proteinExistence type="inferred from homology"/>